<proteinExistence type="predicted"/>
<accession>A0A3R6EDE7</accession>
<evidence type="ECO:0000313" key="2">
    <source>
        <dbReference type="EMBL" id="RHD74014.1"/>
    </source>
</evidence>
<evidence type="ECO:0000313" key="3">
    <source>
        <dbReference type="EMBL" id="TGY63785.1"/>
    </source>
</evidence>
<dbReference type="EMBL" id="SRYM01000001">
    <property type="protein sequence ID" value="TGY63785.1"/>
    <property type="molecule type" value="Genomic_DNA"/>
</dbReference>
<evidence type="ECO:0000259" key="1">
    <source>
        <dbReference type="Pfam" id="PF10547"/>
    </source>
</evidence>
<dbReference type="InterPro" id="IPR018875">
    <property type="entry name" value="Antirepressor_Ant_N"/>
</dbReference>
<dbReference type="Pfam" id="PF10547">
    <property type="entry name" value="P22_AR_N"/>
    <property type="match status" value="1"/>
</dbReference>
<evidence type="ECO:0000313" key="5">
    <source>
        <dbReference type="Proteomes" id="UP000310032"/>
    </source>
</evidence>
<dbReference type="Proteomes" id="UP000310032">
    <property type="component" value="Unassembled WGS sequence"/>
</dbReference>
<sequence>MKNSSFNAKEIAKVNNVAIMASNDPRQLVPIKPICDALGIDAKAQRNRIDRDEILNSTGVIMTSVAADGKEREMYCIPLRYVFGWLFSIDTNRVDEEARPSVIKYKMQCYDVLYDHFSSYASFVNQKQKRQAEDWARIQILKKEFHEAKNKLAKATKQMNMTVDYSFEQWKANGKQLILDFDD</sequence>
<organism evidence="2 4">
    <name type="scientific">Parabacteroides distasonis</name>
    <dbReference type="NCBI Taxonomy" id="823"/>
    <lineage>
        <taxon>Bacteria</taxon>
        <taxon>Pseudomonadati</taxon>
        <taxon>Bacteroidota</taxon>
        <taxon>Bacteroidia</taxon>
        <taxon>Bacteroidales</taxon>
        <taxon>Tannerellaceae</taxon>
        <taxon>Parabacteroides</taxon>
    </lineage>
</organism>
<dbReference type="RefSeq" id="WP_008780355.1">
    <property type="nucleotide sequence ID" value="NZ_CP103148.1"/>
</dbReference>
<gene>
    <name evidence="2" type="ORF">DW782_12830</name>
    <name evidence="3" type="ORF">E5342_00060</name>
</gene>
<feature type="domain" description="Antirepressor protein ant N-terminal" evidence="1">
    <location>
        <begin position="15"/>
        <end position="119"/>
    </location>
</feature>
<evidence type="ECO:0000313" key="4">
    <source>
        <dbReference type="Proteomes" id="UP000284660"/>
    </source>
</evidence>
<dbReference type="AlphaFoldDB" id="A0A3R6EDE7"/>
<dbReference type="PRINTS" id="PR01994">
    <property type="entry name" value="ANTIREPRESSR"/>
</dbReference>
<dbReference type="EMBL" id="QSJN01000007">
    <property type="protein sequence ID" value="RHD74014.1"/>
    <property type="molecule type" value="Genomic_DNA"/>
</dbReference>
<comment type="caution">
    <text evidence="2">The sequence shown here is derived from an EMBL/GenBank/DDBJ whole genome shotgun (WGS) entry which is preliminary data.</text>
</comment>
<reference evidence="3 5" key="2">
    <citation type="submission" date="2019-04" db="EMBL/GenBank/DDBJ databases">
        <title>Microbes associate with the intestines of laboratory mice.</title>
        <authorList>
            <person name="Navarre W."/>
            <person name="Wong E."/>
            <person name="Huang K."/>
            <person name="Tropini C."/>
            <person name="Ng K."/>
            <person name="Yu B."/>
        </authorList>
    </citation>
    <scope>NUCLEOTIDE SEQUENCE [LARGE SCALE GENOMIC DNA]</scope>
    <source>
        <strain evidence="3 5">NM39_I3</strain>
    </source>
</reference>
<protein>
    <recommendedName>
        <fullName evidence="1">Antirepressor protein ant N-terminal domain-containing protein</fullName>
    </recommendedName>
</protein>
<reference evidence="2 4" key="1">
    <citation type="submission" date="2018-08" db="EMBL/GenBank/DDBJ databases">
        <title>A genome reference for cultivated species of the human gut microbiota.</title>
        <authorList>
            <person name="Zou Y."/>
            <person name="Xue W."/>
            <person name="Luo G."/>
        </authorList>
    </citation>
    <scope>NUCLEOTIDE SEQUENCE [LARGE SCALE GENOMIC DNA]</scope>
    <source>
        <strain evidence="2 4">AM30-4</strain>
    </source>
</reference>
<name>A0A3R6EDE7_PARDI</name>
<dbReference type="Proteomes" id="UP000284660">
    <property type="component" value="Unassembled WGS sequence"/>
</dbReference>